<dbReference type="Proteomes" id="UP000235739">
    <property type="component" value="Unassembled WGS sequence"/>
</dbReference>
<comment type="caution">
    <text evidence="1">The sequence shown here is derived from an EMBL/GenBank/DDBJ whole genome shotgun (WGS) entry which is preliminary data.</text>
</comment>
<dbReference type="EMBL" id="PNQX01000001">
    <property type="protein sequence ID" value="PMQ21010.1"/>
    <property type="molecule type" value="Genomic_DNA"/>
</dbReference>
<evidence type="ECO:0000313" key="2">
    <source>
        <dbReference type="Proteomes" id="UP000235739"/>
    </source>
</evidence>
<gene>
    <name evidence="1" type="ORF">CIK84_05355</name>
</gene>
<dbReference type="AlphaFoldDB" id="A0A2N7S4D6"/>
<protein>
    <submittedName>
        <fullName evidence="1">Uncharacterized protein</fullName>
    </submittedName>
</protein>
<evidence type="ECO:0000313" key="1">
    <source>
        <dbReference type="EMBL" id="PMQ21010.1"/>
    </source>
</evidence>
<accession>A0A2N7S4D6</accession>
<sequence>MLLSTEPIELLEPLHQHLKHFQRCLTLGWWIRAMIEVEMVVGERQRRCVFVNMRCIRCFRDGDGPAVSDGSGDQDLGNAGSKLLRDLEEFRASQKLVLCDGATKCQ</sequence>
<proteinExistence type="predicted"/>
<reference evidence="1 2" key="1">
    <citation type="journal article" date="2017" name="Elife">
        <title>Extensive horizontal gene transfer in cheese-associated bacteria.</title>
        <authorList>
            <person name="Bonham K.S."/>
            <person name="Wolfe B.E."/>
            <person name="Dutton R.J."/>
        </authorList>
    </citation>
    <scope>NUCLEOTIDE SEQUENCE [LARGE SCALE GENOMIC DNA]</scope>
    <source>
        <strain evidence="1 2">JB182</strain>
    </source>
</reference>
<name>A0A2N7S4D6_9MICC</name>
<organism evidence="1 2">
    <name type="scientific">Glutamicibacter arilaitensis</name>
    <dbReference type="NCBI Taxonomy" id="256701"/>
    <lineage>
        <taxon>Bacteria</taxon>
        <taxon>Bacillati</taxon>
        <taxon>Actinomycetota</taxon>
        <taxon>Actinomycetes</taxon>
        <taxon>Micrococcales</taxon>
        <taxon>Micrococcaceae</taxon>
        <taxon>Glutamicibacter</taxon>
    </lineage>
</organism>